<name>A0A369J9F3_HYPMA</name>
<gene>
    <name evidence="1" type="ORF">Hypma_002942</name>
</gene>
<protein>
    <submittedName>
        <fullName evidence="1">Uncharacterized protein</fullName>
    </submittedName>
</protein>
<dbReference type="AlphaFoldDB" id="A0A369J9F3"/>
<reference evidence="1" key="1">
    <citation type="submission" date="2018-04" db="EMBL/GenBank/DDBJ databases">
        <title>Whole genome sequencing of Hypsizygus marmoreus.</title>
        <authorList>
            <person name="Choi I.-G."/>
            <person name="Min B."/>
            <person name="Kim J.-G."/>
            <person name="Kim S."/>
            <person name="Oh Y.-L."/>
            <person name="Kong W.-S."/>
            <person name="Park H."/>
            <person name="Jeong J."/>
            <person name="Song E.-S."/>
        </authorList>
    </citation>
    <scope>NUCLEOTIDE SEQUENCE [LARGE SCALE GENOMIC DNA]</scope>
    <source>
        <strain evidence="1">51987-8</strain>
    </source>
</reference>
<dbReference type="EMBL" id="LUEZ02000124">
    <property type="protein sequence ID" value="RDB16383.1"/>
    <property type="molecule type" value="Genomic_DNA"/>
</dbReference>
<keyword evidence="2" id="KW-1185">Reference proteome</keyword>
<accession>A0A369J9F3</accession>
<organism evidence="1 2">
    <name type="scientific">Hypsizygus marmoreus</name>
    <name type="common">White beech mushroom</name>
    <name type="synonym">Agaricus marmoreus</name>
    <dbReference type="NCBI Taxonomy" id="39966"/>
    <lineage>
        <taxon>Eukaryota</taxon>
        <taxon>Fungi</taxon>
        <taxon>Dikarya</taxon>
        <taxon>Basidiomycota</taxon>
        <taxon>Agaricomycotina</taxon>
        <taxon>Agaricomycetes</taxon>
        <taxon>Agaricomycetidae</taxon>
        <taxon>Agaricales</taxon>
        <taxon>Tricholomatineae</taxon>
        <taxon>Lyophyllaceae</taxon>
        <taxon>Hypsizygus</taxon>
    </lineage>
</organism>
<evidence type="ECO:0000313" key="1">
    <source>
        <dbReference type="EMBL" id="RDB16383.1"/>
    </source>
</evidence>
<dbReference type="InParanoid" id="A0A369J9F3"/>
<dbReference type="Proteomes" id="UP000076154">
    <property type="component" value="Unassembled WGS sequence"/>
</dbReference>
<evidence type="ECO:0000313" key="2">
    <source>
        <dbReference type="Proteomes" id="UP000076154"/>
    </source>
</evidence>
<comment type="caution">
    <text evidence="1">The sequence shown here is derived from an EMBL/GenBank/DDBJ whole genome shotgun (WGS) entry which is preliminary data.</text>
</comment>
<sequence>MKYLPLWREIQISQLRVAWDNTDWHINEELEGKCFQAWRLYHTAEIAMQVFCKIVPPEACRRLARLQIPYKQGS</sequence>
<proteinExistence type="predicted"/>